<evidence type="ECO:0000313" key="1">
    <source>
        <dbReference type="EMBL" id="CAD5218287.1"/>
    </source>
</evidence>
<sequence length="124" mass="14053">MSNNFTFRNTGQFTIATIPVRTFFVRERNDEPWRSKKLVQDGSENDLNKTLSETNDTVTEGKRLGRDALNFMETDLSTELTVMPLGEEIREVVCAIQVTPFNALRICLVCVSLVMSTVARYSLV</sequence>
<dbReference type="EMBL" id="CAJFCW020000004">
    <property type="protein sequence ID" value="CAG9109877.1"/>
    <property type="molecule type" value="Genomic_DNA"/>
</dbReference>
<dbReference type="Proteomes" id="UP000783686">
    <property type="component" value="Unassembled WGS sequence"/>
</dbReference>
<comment type="caution">
    <text evidence="1">The sequence shown here is derived from an EMBL/GenBank/DDBJ whole genome shotgun (WGS) entry which is preliminary data.</text>
</comment>
<keyword evidence="2" id="KW-1185">Reference proteome</keyword>
<evidence type="ECO:0000313" key="2">
    <source>
        <dbReference type="Proteomes" id="UP000614601"/>
    </source>
</evidence>
<accession>A0A811KRL4</accession>
<dbReference type="Proteomes" id="UP000614601">
    <property type="component" value="Unassembled WGS sequence"/>
</dbReference>
<dbReference type="AlphaFoldDB" id="A0A811KRL4"/>
<name>A0A811KRL4_9BILA</name>
<reference evidence="1" key="1">
    <citation type="submission" date="2020-09" db="EMBL/GenBank/DDBJ databases">
        <authorList>
            <person name="Kikuchi T."/>
        </authorList>
    </citation>
    <scope>NUCLEOTIDE SEQUENCE</scope>
    <source>
        <strain evidence="1">SH1</strain>
    </source>
</reference>
<gene>
    <name evidence="1" type="ORF">BOKJ2_LOCUS7497</name>
</gene>
<organism evidence="1 2">
    <name type="scientific">Bursaphelenchus okinawaensis</name>
    <dbReference type="NCBI Taxonomy" id="465554"/>
    <lineage>
        <taxon>Eukaryota</taxon>
        <taxon>Metazoa</taxon>
        <taxon>Ecdysozoa</taxon>
        <taxon>Nematoda</taxon>
        <taxon>Chromadorea</taxon>
        <taxon>Rhabditida</taxon>
        <taxon>Tylenchina</taxon>
        <taxon>Tylenchomorpha</taxon>
        <taxon>Aphelenchoidea</taxon>
        <taxon>Aphelenchoididae</taxon>
        <taxon>Bursaphelenchus</taxon>
    </lineage>
</organism>
<dbReference type="EMBL" id="CAJFDH010000004">
    <property type="protein sequence ID" value="CAD5218287.1"/>
    <property type="molecule type" value="Genomic_DNA"/>
</dbReference>
<proteinExistence type="predicted"/>
<protein>
    <submittedName>
        <fullName evidence="1">Uncharacterized protein</fullName>
    </submittedName>
</protein>